<accession>A0A8T1R7Y2</accession>
<dbReference type="EMBL" id="CM031810">
    <property type="protein sequence ID" value="KAG6663218.1"/>
    <property type="molecule type" value="Genomic_DNA"/>
</dbReference>
<reference evidence="1" key="1">
    <citation type="submission" date="2020-12" db="EMBL/GenBank/DDBJ databases">
        <title>WGS assembly of Carya illinoinensis cv. Pawnee.</title>
        <authorList>
            <person name="Platts A."/>
            <person name="Shu S."/>
            <person name="Wright S."/>
            <person name="Barry K."/>
            <person name="Edger P."/>
            <person name="Pires J.C."/>
            <person name="Schmutz J."/>
        </authorList>
    </citation>
    <scope>NUCLEOTIDE SEQUENCE</scope>
    <source>
        <tissue evidence="1">Leaf</tissue>
    </source>
</reference>
<dbReference type="Proteomes" id="UP000811609">
    <property type="component" value="Chromosome 2"/>
</dbReference>
<proteinExistence type="predicted"/>
<dbReference type="AlphaFoldDB" id="A0A8T1R7Y2"/>
<gene>
    <name evidence="1" type="ORF">CIPAW_02G011800</name>
</gene>
<evidence type="ECO:0000313" key="1">
    <source>
        <dbReference type="EMBL" id="KAG6663218.1"/>
    </source>
</evidence>
<protein>
    <submittedName>
        <fullName evidence="1">Uncharacterized protein</fullName>
    </submittedName>
</protein>
<organism evidence="1 2">
    <name type="scientific">Carya illinoinensis</name>
    <name type="common">Pecan</name>
    <dbReference type="NCBI Taxonomy" id="32201"/>
    <lineage>
        <taxon>Eukaryota</taxon>
        <taxon>Viridiplantae</taxon>
        <taxon>Streptophyta</taxon>
        <taxon>Embryophyta</taxon>
        <taxon>Tracheophyta</taxon>
        <taxon>Spermatophyta</taxon>
        <taxon>Magnoliopsida</taxon>
        <taxon>eudicotyledons</taxon>
        <taxon>Gunneridae</taxon>
        <taxon>Pentapetalae</taxon>
        <taxon>rosids</taxon>
        <taxon>fabids</taxon>
        <taxon>Fagales</taxon>
        <taxon>Juglandaceae</taxon>
        <taxon>Carya</taxon>
    </lineage>
</organism>
<keyword evidence="2" id="KW-1185">Reference proteome</keyword>
<evidence type="ECO:0000313" key="2">
    <source>
        <dbReference type="Proteomes" id="UP000811609"/>
    </source>
</evidence>
<name>A0A8T1R7Y2_CARIL</name>
<sequence length="49" mass="5494">MPCAQKLVSSPSTVLLQKQAIEHDRGVTTFCKSFHGVSTLRKSFRQMDV</sequence>
<comment type="caution">
    <text evidence="1">The sequence shown here is derived from an EMBL/GenBank/DDBJ whole genome shotgun (WGS) entry which is preliminary data.</text>
</comment>